<keyword evidence="3" id="KW-1003">Cell membrane</keyword>
<dbReference type="InterPro" id="IPR051432">
    <property type="entry name" value="KCNMA1_auxiliary"/>
</dbReference>
<keyword evidence="7" id="KW-0406">Ion transport</keyword>
<dbReference type="SUPFAM" id="SSF52058">
    <property type="entry name" value="L domain-like"/>
    <property type="match status" value="1"/>
</dbReference>
<comment type="caution">
    <text evidence="12">The sequence shown here is derived from an EMBL/GenBank/DDBJ whole genome shotgun (WGS) entry which is preliminary data.</text>
</comment>
<organism evidence="12 13">
    <name type="scientific">Plakobranchus ocellatus</name>
    <dbReference type="NCBI Taxonomy" id="259542"/>
    <lineage>
        <taxon>Eukaryota</taxon>
        <taxon>Metazoa</taxon>
        <taxon>Spiralia</taxon>
        <taxon>Lophotrochozoa</taxon>
        <taxon>Mollusca</taxon>
        <taxon>Gastropoda</taxon>
        <taxon>Heterobranchia</taxon>
        <taxon>Euthyneura</taxon>
        <taxon>Panpulmonata</taxon>
        <taxon>Sacoglossa</taxon>
        <taxon>Placobranchoidea</taxon>
        <taxon>Plakobranchidae</taxon>
        <taxon>Plakobranchus</taxon>
    </lineage>
</organism>
<dbReference type="GO" id="GO:0034220">
    <property type="term" value="P:monoatomic ion transmembrane transport"/>
    <property type="evidence" value="ECO:0007669"/>
    <property type="project" value="UniProtKB-KW"/>
</dbReference>
<dbReference type="InterPro" id="IPR032675">
    <property type="entry name" value="LRR_dom_sf"/>
</dbReference>
<proteinExistence type="predicted"/>
<evidence type="ECO:0000256" key="10">
    <source>
        <dbReference type="ARBA" id="ARBA00023303"/>
    </source>
</evidence>
<name>A0AAV4C427_9GAST</name>
<feature type="chain" id="PRO_5043326982" evidence="11">
    <location>
        <begin position="27"/>
        <end position="377"/>
    </location>
</feature>
<dbReference type="PANTHER" id="PTHR46473">
    <property type="entry name" value="GH08155P"/>
    <property type="match status" value="1"/>
</dbReference>
<comment type="subcellular location">
    <subcellularLocation>
        <location evidence="1">Cell membrane</location>
        <topology evidence="1">Single-pass membrane protein</topology>
    </subcellularLocation>
</comment>
<keyword evidence="6" id="KW-1133">Transmembrane helix</keyword>
<keyword evidence="9" id="KW-1015">Disulfide bond</keyword>
<evidence type="ECO:0000256" key="2">
    <source>
        <dbReference type="ARBA" id="ARBA00022448"/>
    </source>
</evidence>
<dbReference type="Gene3D" id="3.80.10.10">
    <property type="entry name" value="Ribonuclease Inhibitor"/>
    <property type="match status" value="2"/>
</dbReference>
<dbReference type="Proteomes" id="UP000735302">
    <property type="component" value="Unassembled WGS sequence"/>
</dbReference>
<accession>A0AAV4C427</accession>
<dbReference type="GO" id="GO:0005886">
    <property type="term" value="C:plasma membrane"/>
    <property type="evidence" value="ECO:0007669"/>
    <property type="project" value="UniProtKB-SubCell"/>
</dbReference>
<evidence type="ECO:0000256" key="3">
    <source>
        <dbReference type="ARBA" id="ARBA00022475"/>
    </source>
</evidence>
<gene>
    <name evidence="12" type="ORF">PoB_005238900</name>
</gene>
<dbReference type="Pfam" id="PF13855">
    <property type="entry name" value="LRR_8"/>
    <property type="match status" value="1"/>
</dbReference>
<evidence type="ECO:0000313" key="13">
    <source>
        <dbReference type="Proteomes" id="UP000735302"/>
    </source>
</evidence>
<dbReference type="PANTHER" id="PTHR46473:SF10">
    <property type="entry name" value="LD45603P-RELATED"/>
    <property type="match status" value="1"/>
</dbReference>
<keyword evidence="8" id="KW-0472">Membrane</keyword>
<evidence type="ECO:0000256" key="9">
    <source>
        <dbReference type="ARBA" id="ARBA00023157"/>
    </source>
</evidence>
<evidence type="ECO:0000256" key="8">
    <source>
        <dbReference type="ARBA" id="ARBA00023136"/>
    </source>
</evidence>
<keyword evidence="10" id="KW-0407">Ion channel</keyword>
<dbReference type="InterPro" id="IPR001611">
    <property type="entry name" value="Leu-rich_rpt"/>
</dbReference>
<evidence type="ECO:0000313" key="12">
    <source>
        <dbReference type="EMBL" id="GFO25884.1"/>
    </source>
</evidence>
<evidence type="ECO:0000256" key="6">
    <source>
        <dbReference type="ARBA" id="ARBA00022989"/>
    </source>
</evidence>
<keyword evidence="2" id="KW-0813">Transport</keyword>
<evidence type="ECO:0000256" key="1">
    <source>
        <dbReference type="ARBA" id="ARBA00004162"/>
    </source>
</evidence>
<evidence type="ECO:0000256" key="4">
    <source>
        <dbReference type="ARBA" id="ARBA00022692"/>
    </source>
</evidence>
<sequence>MEPSKLSLPVCLILILCCAWIHVAHCTTRVSEESKGDGELNALCLSAGPFQDQEYSNSQYGTVADTNFDEDLISCIKTLDGSTVKTSDMETLKNGLHECQVIKKDVGPYVNCTSRNLKRVPSTNFPPHITVFNLSDNSITKLAARAFSKYSLLRILSIRNNRIFKIHPLAFNGLSNLENLDLFGNRLTMNPVTMNNAFTDNVFAPLKNLKELRLNRNNPQPDDRALRYPDKALAQLSNLETLFLDGFTEPVFGSGFANLTRLKYLSLSGYREGYCKLSGLKNETFRYMTSLEHLLIRECQLQGHKIEAATFLPLKKLYFLDFSKNQINVQFFDRMFYGLQNTNTLKHLHMEFVVNLYTLGVCLSSKYIKYFPQSANI</sequence>
<keyword evidence="13" id="KW-1185">Reference proteome</keyword>
<dbReference type="EMBL" id="BLXT01005777">
    <property type="protein sequence ID" value="GFO25884.1"/>
    <property type="molecule type" value="Genomic_DNA"/>
</dbReference>
<evidence type="ECO:0000256" key="11">
    <source>
        <dbReference type="SAM" id="SignalP"/>
    </source>
</evidence>
<feature type="signal peptide" evidence="11">
    <location>
        <begin position="1"/>
        <end position="26"/>
    </location>
</feature>
<dbReference type="AlphaFoldDB" id="A0AAV4C427"/>
<evidence type="ECO:0000256" key="7">
    <source>
        <dbReference type="ARBA" id="ARBA00023065"/>
    </source>
</evidence>
<keyword evidence="4" id="KW-0812">Transmembrane</keyword>
<protein>
    <submittedName>
        <fullName evidence="12">Toll-like receptor h</fullName>
    </submittedName>
</protein>
<reference evidence="12 13" key="1">
    <citation type="journal article" date="2021" name="Elife">
        <title>Chloroplast acquisition without the gene transfer in kleptoplastic sea slugs, Plakobranchus ocellatus.</title>
        <authorList>
            <person name="Maeda T."/>
            <person name="Takahashi S."/>
            <person name="Yoshida T."/>
            <person name="Shimamura S."/>
            <person name="Takaki Y."/>
            <person name="Nagai Y."/>
            <person name="Toyoda A."/>
            <person name="Suzuki Y."/>
            <person name="Arimoto A."/>
            <person name="Ishii H."/>
            <person name="Satoh N."/>
            <person name="Nishiyama T."/>
            <person name="Hasebe M."/>
            <person name="Maruyama T."/>
            <person name="Minagawa J."/>
            <person name="Obokata J."/>
            <person name="Shigenobu S."/>
        </authorList>
    </citation>
    <scope>NUCLEOTIDE SEQUENCE [LARGE SCALE GENOMIC DNA]</scope>
</reference>
<keyword evidence="12" id="KW-0675">Receptor</keyword>
<evidence type="ECO:0000256" key="5">
    <source>
        <dbReference type="ARBA" id="ARBA00022729"/>
    </source>
</evidence>
<keyword evidence="5 11" id="KW-0732">Signal</keyword>